<dbReference type="Gene3D" id="3.40.50.1820">
    <property type="entry name" value="alpha/beta hydrolase"/>
    <property type="match status" value="1"/>
</dbReference>
<accession>A0ABV5GRN7</accession>
<keyword evidence="3" id="KW-0378">Hydrolase</keyword>
<keyword evidence="1" id="KW-0812">Transmembrane</keyword>
<gene>
    <name evidence="3" type="ORF">ACFFVF_16135</name>
</gene>
<evidence type="ECO:0000313" key="3">
    <source>
        <dbReference type="EMBL" id="MFB9098048.1"/>
    </source>
</evidence>
<evidence type="ECO:0000259" key="2">
    <source>
        <dbReference type="Pfam" id="PF12146"/>
    </source>
</evidence>
<keyword evidence="4" id="KW-1185">Reference proteome</keyword>
<keyword evidence="1" id="KW-0472">Membrane</keyword>
<organism evidence="3 4">
    <name type="scientific">Flavobacterium jumunjinense</name>
    <dbReference type="NCBI Taxonomy" id="998845"/>
    <lineage>
        <taxon>Bacteria</taxon>
        <taxon>Pseudomonadati</taxon>
        <taxon>Bacteroidota</taxon>
        <taxon>Flavobacteriia</taxon>
        <taxon>Flavobacteriales</taxon>
        <taxon>Flavobacteriaceae</taxon>
        <taxon>Flavobacterium</taxon>
    </lineage>
</organism>
<feature type="transmembrane region" description="Helical" evidence="1">
    <location>
        <begin position="6"/>
        <end position="26"/>
    </location>
</feature>
<evidence type="ECO:0000313" key="4">
    <source>
        <dbReference type="Proteomes" id="UP001589607"/>
    </source>
</evidence>
<dbReference type="InterPro" id="IPR029058">
    <property type="entry name" value="AB_hydrolase_fold"/>
</dbReference>
<dbReference type="EMBL" id="JBHMEY010000067">
    <property type="protein sequence ID" value="MFB9098048.1"/>
    <property type="molecule type" value="Genomic_DNA"/>
</dbReference>
<keyword evidence="1" id="KW-1133">Transmembrane helix</keyword>
<sequence length="265" mass="30814">MKKMLINLFTIALALYVISCVVLYFYQEKLLFFPEKLENDYQFQFQNTFEEINTEVTDGRLLNGLLFKADTTKGLIFYLHGNAGSLANWGDVTKTYTDLNYDVFILDYRGYGKSEGEIKSQDEIFHDNQVIYNALKKKYNEEKITILGYSIGTGFASKLASDNNPKHLILQAPYYSLTDLMRNTYSILPTFILRYKLETNEYLKKCKMPITLFHGDNDEVIYYNSSVKLNEAFKKQTTLITLENQGHNGMTDNEQYKAEIKRILQ</sequence>
<evidence type="ECO:0000256" key="1">
    <source>
        <dbReference type="SAM" id="Phobius"/>
    </source>
</evidence>
<dbReference type="SUPFAM" id="SSF53474">
    <property type="entry name" value="alpha/beta-Hydrolases"/>
    <property type="match status" value="1"/>
</dbReference>
<dbReference type="GO" id="GO:0016787">
    <property type="term" value="F:hydrolase activity"/>
    <property type="evidence" value="ECO:0007669"/>
    <property type="project" value="UniProtKB-KW"/>
</dbReference>
<comment type="caution">
    <text evidence="3">The sequence shown here is derived from an EMBL/GenBank/DDBJ whole genome shotgun (WGS) entry which is preliminary data.</text>
</comment>
<proteinExistence type="predicted"/>
<protein>
    <submittedName>
        <fullName evidence="3">Alpha/beta hydrolase</fullName>
    </submittedName>
</protein>
<feature type="domain" description="Serine aminopeptidase S33" evidence="2">
    <location>
        <begin position="72"/>
        <end position="181"/>
    </location>
</feature>
<reference evidence="3 4" key="1">
    <citation type="submission" date="2024-09" db="EMBL/GenBank/DDBJ databases">
        <authorList>
            <person name="Sun Q."/>
            <person name="Mori K."/>
        </authorList>
    </citation>
    <scope>NUCLEOTIDE SEQUENCE [LARGE SCALE GENOMIC DNA]</scope>
    <source>
        <strain evidence="3 4">CECT 7955</strain>
    </source>
</reference>
<dbReference type="Pfam" id="PF12146">
    <property type="entry name" value="Hydrolase_4"/>
    <property type="match status" value="1"/>
</dbReference>
<dbReference type="PANTHER" id="PTHR12277">
    <property type="entry name" value="ALPHA/BETA HYDROLASE DOMAIN-CONTAINING PROTEIN"/>
    <property type="match status" value="1"/>
</dbReference>
<name>A0ABV5GRN7_9FLAO</name>
<dbReference type="InterPro" id="IPR022742">
    <property type="entry name" value="Hydrolase_4"/>
</dbReference>
<dbReference type="PANTHER" id="PTHR12277:SF81">
    <property type="entry name" value="PROTEIN ABHD13"/>
    <property type="match status" value="1"/>
</dbReference>
<dbReference type="Proteomes" id="UP001589607">
    <property type="component" value="Unassembled WGS sequence"/>
</dbReference>